<reference evidence="2" key="1">
    <citation type="submission" date="2020-01" db="EMBL/GenBank/DDBJ databases">
        <title>Identification and distribution of gene clusters putatively required for synthesis of sphingolipid metabolism inhibitors in phylogenetically diverse species of the filamentous fungus Fusarium.</title>
        <authorList>
            <person name="Kim H.-S."/>
            <person name="Busman M."/>
            <person name="Brown D.W."/>
            <person name="Divon H."/>
            <person name="Uhlig S."/>
            <person name="Proctor R.H."/>
        </authorList>
    </citation>
    <scope>NUCLEOTIDE SEQUENCE</scope>
    <source>
        <strain evidence="2">NRRL 53441</strain>
    </source>
</reference>
<keyword evidence="1" id="KW-0472">Membrane</keyword>
<keyword evidence="3" id="KW-1185">Reference proteome</keyword>
<name>A0A8H4NQU7_9HYPO</name>
<dbReference type="AlphaFoldDB" id="A0A8H4NQU7"/>
<dbReference type="OrthoDB" id="4927953at2759"/>
<comment type="caution">
    <text evidence="2">The sequence shown here is derived from an EMBL/GenBank/DDBJ whole genome shotgun (WGS) entry which is preliminary data.</text>
</comment>
<dbReference type="Proteomes" id="UP000605986">
    <property type="component" value="Unassembled WGS sequence"/>
</dbReference>
<feature type="transmembrane region" description="Helical" evidence="1">
    <location>
        <begin position="81"/>
        <end position="105"/>
    </location>
</feature>
<dbReference type="EMBL" id="JAADJG010000856">
    <property type="protein sequence ID" value="KAF4435377.1"/>
    <property type="molecule type" value="Genomic_DNA"/>
</dbReference>
<feature type="transmembrane region" description="Helical" evidence="1">
    <location>
        <begin position="38"/>
        <end position="61"/>
    </location>
</feature>
<sequence>MTVILDSPFIEALALMPREEHDNVLEDKDLSYHKTIRIVAAMSALGWLVFGLISGLCINGSGKCGRWIPKWYLDSSGNKKAKLAVAGWWTCVILLWPIIWVVYLITGAGRAIRSLFLRCMKRRKSEDEVEVVVV</sequence>
<evidence type="ECO:0000313" key="2">
    <source>
        <dbReference type="EMBL" id="KAF4435377.1"/>
    </source>
</evidence>
<keyword evidence="1" id="KW-1133">Transmembrane helix</keyword>
<keyword evidence="1" id="KW-0812">Transmembrane</keyword>
<accession>A0A8H4NQU7</accession>
<organism evidence="2 3">
    <name type="scientific">Fusarium austroafricanum</name>
    <dbReference type="NCBI Taxonomy" id="2364996"/>
    <lineage>
        <taxon>Eukaryota</taxon>
        <taxon>Fungi</taxon>
        <taxon>Dikarya</taxon>
        <taxon>Ascomycota</taxon>
        <taxon>Pezizomycotina</taxon>
        <taxon>Sordariomycetes</taxon>
        <taxon>Hypocreomycetidae</taxon>
        <taxon>Hypocreales</taxon>
        <taxon>Nectriaceae</taxon>
        <taxon>Fusarium</taxon>
        <taxon>Fusarium concolor species complex</taxon>
    </lineage>
</organism>
<evidence type="ECO:0000256" key="1">
    <source>
        <dbReference type="SAM" id="Phobius"/>
    </source>
</evidence>
<evidence type="ECO:0008006" key="4">
    <source>
        <dbReference type="Google" id="ProtNLM"/>
    </source>
</evidence>
<protein>
    <recommendedName>
        <fullName evidence="4">Transmembrane protein</fullName>
    </recommendedName>
</protein>
<gene>
    <name evidence="2" type="ORF">F53441_13530</name>
</gene>
<evidence type="ECO:0000313" key="3">
    <source>
        <dbReference type="Proteomes" id="UP000605986"/>
    </source>
</evidence>
<proteinExistence type="predicted"/>